<feature type="compositionally biased region" description="Basic and acidic residues" evidence="4">
    <location>
        <begin position="15"/>
        <end position="24"/>
    </location>
</feature>
<dbReference type="Proteomes" id="UP000002852">
    <property type="component" value="Unassembled WGS sequence"/>
</dbReference>
<dbReference type="OMA" id="EMDSEYI"/>
<sequence>MVYSNETDGVGNRTGECHPIDDFRNQVSPADREHFRRYLERSGVVDSLTTVFASLYEQQEKPAQALEYVKERLGAVTLTSPHTRALQQEANDLRQRCECLEEENEDLKAKLQRYEPDAPEDDEPEAPEDGAAAN</sequence>
<evidence type="ECO:0000313" key="5">
    <source>
        <dbReference type="Ensembl" id="ENSXMAP00000036028.1"/>
    </source>
</evidence>
<evidence type="ECO:0000313" key="6">
    <source>
        <dbReference type="Proteomes" id="UP000002852"/>
    </source>
</evidence>
<dbReference type="InParanoid" id="A0A3B5QXL7"/>
<protein>
    <submittedName>
        <fullName evidence="5">c-Myc-binding protein-like</fullName>
    </submittedName>
</protein>
<proteinExistence type="inferred from homology"/>
<organism evidence="5 6">
    <name type="scientific">Xiphophorus maculatus</name>
    <name type="common">Southern platyfish</name>
    <name type="synonym">Platypoecilus maculatus</name>
    <dbReference type="NCBI Taxonomy" id="8083"/>
    <lineage>
        <taxon>Eukaryota</taxon>
        <taxon>Metazoa</taxon>
        <taxon>Chordata</taxon>
        <taxon>Craniata</taxon>
        <taxon>Vertebrata</taxon>
        <taxon>Euteleostomi</taxon>
        <taxon>Actinopterygii</taxon>
        <taxon>Neopterygii</taxon>
        <taxon>Teleostei</taxon>
        <taxon>Neoteleostei</taxon>
        <taxon>Acanthomorphata</taxon>
        <taxon>Ovalentaria</taxon>
        <taxon>Atherinomorphae</taxon>
        <taxon>Cyprinodontiformes</taxon>
        <taxon>Poeciliidae</taxon>
        <taxon>Poeciliinae</taxon>
        <taxon>Xiphophorus</taxon>
    </lineage>
</organism>
<evidence type="ECO:0000256" key="3">
    <source>
        <dbReference type="ARBA" id="ARBA00023242"/>
    </source>
</evidence>
<dbReference type="GeneTree" id="ENSGT00390000017974"/>
<evidence type="ECO:0000256" key="2">
    <source>
        <dbReference type="ARBA" id="ARBA00009389"/>
    </source>
</evidence>
<reference evidence="6" key="2">
    <citation type="journal article" date="2013" name="Nat. Genet.">
        <title>The genome of the platyfish, Xiphophorus maculatus, provides insights into evolutionary adaptation and several complex traits.</title>
        <authorList>
            <person name="Schartl M."/>
            <person name="Walter R.B."/>
            <person name="Shen Y."/>
            <person name="Garcia T."/>
            <person name="Catchen J."/>
            <person name="Amores A."/>
            <person name="Braasch I."/>
            <person name="Chalopin D."/>
            <person name="Volff J.N."/>
            <person name="Lesch K.P."/>
            <person name="Bisazza A."/>
            <person name="Minx P."/>
            <person name="Hillier L."/>
            <person name="Wilson R.K."/>
            <person name="Fuerstenberg S."/>
            <person name="Boore J."/>
            <person name="Searle S."/>
            <person name="Postlethwait J.H."/>
            <person name="Warren W.C."/>
        </authorList>
    </citation>
    <scope>NUCLEOTIDE SEQUENCE [LARGE SCALE GENOMIC DNA]</scope>
    <source>
        <strain evidence="6">JP 163 A</strain>
    </source>
</reference>
<comment type="subcellular location">
    <subcellularLocation>
        <location evidence="1">Nucleus</location>
    </subcellularLocation>
</comment>
<dbReference type="AlphaFoldDB" id="A0A3B5QXL7"/>
<feature type="compositionally biased region" description="Acidic residues" evidence="4">
    <location>
        <begin position="117"/>
        <end position="128"/>
    </location>
</feature>
<comment type="similarity">
    <text evidence="2">Belongs to the AMY1 family.</text>
</comment>
<reference evidence="5" key="4">
    <citation type="submission" date="2025-09" db="UniProtKB">
        <authorList>
            <consortium name="Ensembl"/>
        </authorList>
    </citation>
    <scope>IDENTIFICATION</scope>
    <source>
        <strain evidence="5">JP 163 A</strain>
    </source>
</reference>
<reference evidence="6" key="1">
    <citation type="submission" date="2012-01" db="EMBL/GenBank/DDBJ databases">
        <authorList>
            <person name="Walter R."/>
            <person name="Schartl M."/>
            <person name="Warren W."/>
        </authorList>
    </citation>
    <scope>NUCLEOTIDE SEQUENCE [LARGE SCALE GENOMIC DNA]</scope>
    <source>
        <strain evidence="6">JP 163 A</strain>
    </source>
</reference>
<evidence type="ECO:0000256" key="1">
    <source>
        <dbReference type="ARBA" id="ARBA00004123"/>
    </source>
</evidence>
<dbReference type="InterPro" id="IPR026060">
    <property type="entry name" value="AMY1"/>
</dbReference>
<dbReference type="PANTHER" id="PTHR13168">
    <property type="entry name" value="ASSOCIATE OF C-MYC AMY-1"/>
    <property type="match status" value="1"/>
</dbReference>
<dbReference type="CDD" id="cd21937">
    <property type="entry name" value="ZIP_MycBP-like"/>
    <property type="match status" value="1"/>
</dbReference>
<dbReference type="GO" id="GO:0003713">
    <property type="term" value="F:transcription coactivator activity"/>
    <property type="evidence" value="ECO:0007669"/>
    <property type="project" value="InterPro"/>
</dbReference>
<keyword evidence="6" id="KW-1185">Reference proteome</keyword>
<feature type="region of interest" description="Disordered" evidence="4">
    <location>
        <begin position="1"/>
        <end position="24"/>
    </location>
</feature>
<keyword evidence="3" id="KW-0539">Nucleus</keyword>
<name>A0A3B5QXL7_XIPMA</name>
<reference evidence="5" key="3">
    <citation type="submission" date="2025-08" db="UniProtKB">
        <authorList>
            <consortium name="Ensembl"/>
        </authorList>
    </citation>
    <scope>IDENTIFICATION</scope>
    <source>
        <strain evidence="5">JP 163 A</strain>
    </source>
</reference>
<evidence type="ECO:0000256" key="4">
    <source>
        <dbReference type="SAM" id="MobiDB-lite"/>
    </source>
</evidence>
<dbReference type="PANTHER" id="PTHR13168:SF0">
    <property type="entry name" value="C-MYC-BINDING PROTEIN"/>
    <property type="match status" value="1"/>
</dbReference>
<dbReference type="PRINTS" id="PR02028">
    <property type="entry name" value="CMYCBINDINGP"/>
</dbReference>
<dbReference type="Gene3D" id="6.10.250.1060">
    <property type="match status" value="1"/>
</dbReference>
<dbReference type="STRING" id="8083.ENSXMAP00000036028"/>
<dbReference type="GO" id="GO:0005634">
    <property type="term" value="C:nucleus"/>
    <property type="evidence" value="ECO:0007669"/>
    <property type="project" value="UniProtKB-SubCell"/>
</dbReference>
<feature type="region of interest" description="Disordered" evidence="4">
    <location>
        <begin position="108"/>
        <end position="134"/>
    </location>
</feature>
<dbReference type="Ensembl" id="ENSXMAT00000041982.1">
    <property type="protein sequence ID" value="ENSXMAP00000036028.1"/>
    <property type="gene ID" value="ENSXMAG00000023944.1"/>
</dbReference>
<accession>A0A3B5QXL7</accession>